<dbReference type="Gene3D" id="3.40.190.10">
    <property type="entry name" value="Periplasmic binding protein-like II"/>
    <property type="match status" value="1"/>
</dbReference>
<dbReference type="CDD" id="cd06261">
    <property type="entry name" value="TM_PBP2"/>
    <property type="match status" value="1"/>
</dbReference>
<evidence type="ECO:0000256" key="7">
    <source>
        <dbReference type="ARBA" id="ARBA00023136"/>
    </source>
</evidence>
<keyword evidence="6 10" id="KW-1133">Transmembrane helix</keyword>
<organism evidence="12 13">
    <name type="scientific">Mesobacillus boroniphilus JCM 21738</name>
    <dbReference type="NCBI Taxonomy" id="1294265"/>
    <lineage>
        <taxon>Bacteria</taxon>
        <taxon>Bacillati</taxon>
        <taxon>Bacillota</taxon>
        <taxon>Bacilli</taxon>
        <taxon>Bacillales</taxon>
        <taxon>Bacillaceae</taxon>
        <taxon>Mesobacillus</taxon>
    </lineage>
</organism>
<comment type="subcellular location">
    <subcellularLocation>
        <location evidence="1 10">Cell membrane</location>
        <topology evidence="1 10">Multi-pass membrane protein</topology>
    </subcellularLocation>
</comment>
<comment type="caution">
    <text evidence="12">The sequence shown here is derived from an EMBL/GenBank/DDBJ whole genome shotgun (WGS) entry which is preliminary data.</text>
</comment>
<dbReference type="GO" id="GO:0031460">
    <property type="term" value="P:glycine betaine transport"/>
    <property type="evidence" value="ECO:0007669"/>
    <property type="project" value="TreeGrafter"/>
</dbReference>
<dbReference type="Pfam" id="PF04069">
    <property type="entry name" value="OpuAC"/>
    <property type="match status" value="1"/>
</dbReference>
<comment type="similarity">
    <text evidence="8">In the C-terminal section; belongs to the OsmX family.</text>
</comment>
<comment type="similarity">
    <text evidence="2">Belongs to the binding-protein-dependent transport system permease family. CysTW subfamily.</text>
</comment>
<dbReference type="FunFam" id="1.10.3720.10:FF:000001">
    <property type="entry name" value="Glycine betaine ABC transporter, permease"/>
    <property type="match status" value="1"/>
</dbReference>
<sequence>MNSWTSTFIDRKDELLSALLEHIQISFIALFFAVLIAIPLGIFLTRRKQISEGIIGITAVLQTIPSLALLGLLIPLFGIGKIPAIIALVVYALLPILRNTYTGINEVDPSLIEASRAMGMNSKRRLMKVELPLAMPVIMAGIRTAMVLIVGTATIAALIGAGGLGDLILLGIDRNNTALIVLGAIPAALLAILFDIVLRRFETVSFKKSLITIGAISLAVLLIMVIPFLGGKNEEEIVIGGKLGSEPEILINMYKLLIEEETDHSVQLKPGLGKTSFVFTALENGNIDIYPEFTGTAISEFLKETAESTSREEVYQQAKEGMRKEFEMEMLQPMDYNNTYALAVPKQLANENGLKTISDLKAIESSLKAGFTLEFSDREDGYKGIKKLYGLNLPSLITMEPKLRYRAVKNGEINLVDATQPTVNCSDID</sequence>
<evidence type="ECO:0000256" key="6">
    <source>
        <dbReference type="ARBA" id="ARBA00022989"/>
    </source>
</evidence>
<dbReference type="InterPro" id="IPR000515">
    <property type="entry name" value="MetI-like"/>
</dbReference>
<dbReference type="Proteomes" id="UP000018949">
    <property type="component" value="Unassembled WGS sequence"/>
</dbReference>
<dbReference type="GO" id="GO:0043190">
    <property type="term" value="C:ATP-binding cassette (ABC) transporter complex"/>
    <property type="evidence" value="ECO:0007669"/>
    <property type="project" value="InterPro"/>
</dbReference>
<keyword evidence="3 10" id="KW-0813">Transport</keyword>
<reference evidence="12 13" key="1">
    <citation type="submission" date="2013-12" db="EMBL/GenBank/DDBJ databases">
        <title>NBRP : Genome information of microbial organism related human and environment.</title>
        <authorList>
            <person name="Hattori M."/>
            <person name="Oshima K."/>
            <person name="Inaba H."/>
            <person name="Suda W."/>
            <person name="Sakamoto M."/>
            <person name="Iino T."/>
            <person name="Kitahara M."/>
            <person name="Oshida Y."/>
            <person name="Iida T."/>
            <person name="Kudo T."/>
            <person name="Itoh T."/>
            <person name="Ahmed I."/>
            <person name="Ohkuma M."/>
        </authorList>
    </citation>
    <scope>NUCLEOTIDE SEQUENCE [LARGE SCALE GENOMIC DNA]</scope>
    <source>
        <strain evidence="12 13">JCM 21738</strain>
    </source>
</reference>
<feature type="domain" description="ABC transmembrane type-1" evidence="11">
    <location>
        <begin position="19"/>
        <end position="198"/>
    </location>
</feature>
<dbReference type="GO" id="GO:0022857">
    <property type="term" value="F:transmembrane transporter activity"/>
    <property type="evidence" value="ECO:0007669"/>
    <property type="project" value="InterPro"/>
</dbReference>
<dbReference type="InterPro" id="IPR058089">
    <property type="entry name" value="EgtUBC_SBD"/>
</dbReference>
<dbReference type="CDD" id="cd13610">
    <property type="entry name" value="PBP2_ChoS"/>
    <property type="match status" value="1"/>
</dbReference>
<gene>
    <name evidence="12" type="ORF">JCM21738_3540</name>
</gene>
<accession>W4RSK2</accession>
<evidence type="ECO:0000256" key="2">
    <source>
        <dbReference type="ARBA" id="ARBA00007069"/>
    </source>
</evidence>
<name>W4RSK2_9BACI</name>
<dbReference type="Gene3D" id="1.10.3720.10">
    <property type="entry name" value="MetI-like"/>
    <property type="match status" value="1"/>
</dbReference>
<evidence type="ECO:0000256" key="9">
    <source>
        <dbReference type="ARBA" id="ARBA00035652"/>
    </source>
</evidence>
<dbReference type="SUPFAM" id="SSF53850">
    <property type="entry name" value="Periplasmic binding protein-like II"/>
    <property type="match status" value="1"/>
</dbReference>
<proteinExistence type="inferred from homology"/>
<dbReference type="eggNOG" id="COG1174">
    <property type="taxonomic scope" value="Bacteria"/>
</dbReference>
<feature type="transmembrane region" description="Helical" evidence="10">
    <location>
        <begin position="179"/>
        <end position="198"/>
    </location>
</feature>
<evidence type="ECO:0000313" key="13">
    <source>
        <dbReference type="Proteomes" id="UP000018949"/>
    </source>
</evidence>
<feature type="transmembrane region" description="Helical" evidence="10">
    <location>
        <begin position="23"/>
        <end position="42"/>
    </location>
</feature>
<dbReference type="InterPro" id="IPR051204">
    <property type="entry name" value="ABC_transp_perm/SBD"/>
</dbReference>
<evidence type="ECO:0000256" key="1">
    <source>
        <dbReference type="ARBA" id="ARBA00004651"/>
    </source>
</evidence>
<keyword evidence="5" id="KW-0029">Amino-acid transport</keyword>
<protein>
    <submittedName>
        <fullName evidence="12">L-proline glycine betaine binding ABC transporter protein ProX</fullName>
    </submittedName>
</protein>
<dbReference type="InterPro" id="IPR007210">
    <property type="entry name" value="ABC_Gly_betaine_transp_sub-bd"/>
</dbReference>
<feature type="transmembrane region" description="Helical" evidence="10">
    <location>
        <begin position="210"/>
        <end position="229"/>
    </location>
</feature>
<dbReference type="PANTHER" id="PTHR30177:SF4">
    <property type="entry name" value="OSMOPROTECTANT IMPORT PERMEASE PROTEIN OSMW"/>
    <property type="match status" value="1"/>
</dbReference>
<dbReference type="AlphaFoldDB" id="W4RSK2"/>
<feature type="transmembrane region" description="Helical" evidence="10">
    <location>
        <begin position="54"/>
        <end position="74"/>
    </location>
</feature>
<evidence type="ECO:0000259" key="11">
    <source>
        <dbReference type="PROSITE" id="PS50928"/>
    </source>
</evidence>
<feature type="transmembrane region" description="Helical" evidence="10">
    <location>
        <begin position="80"/>
        <end position="97"/>
    </location>
</feature>
<evidence type="ECO:0000313" key="12">
    <source>
        <dbReference type="EMBL" id="GAE46624.1"/>
    </source>
</evidence>
<dbReference type="eggNOG" id="COG1732">
    <property type="taxonomic scope" value="Bacteria"/>
</dbReference>
<dbReference type="PANTHER" id="PTHR30177">
    <property type="entry name" value="GLYCINE BETAINE/L-PROLINE TRANSPORT SYSTEM PERMEASE PROTEIN PROW"/>
    <property type="match status" value="1"/>
</dbReference>
<keyword evidence="13" id="KW-1185">Reference proteome</keyword>
<keyword evidence="7 10" id="KW-0472">Membrane</keyword>
<dbReference type="EMBL" id="BAUW01000049">
    <property type="protein sequence ID" value="GAE46624.1"/>
    <property type="molecule type" value="Genomic_DNA"/>
</dbReference>
<dbReference type="GO" id="GO:0006865">
    <property type="term" value="P:amino acid transport"/>
    <property type="evidence" value="ECO:0007669"/>
    <property type="project" value="UniProtKB-KW"/>
</dbReference>
<evidence type="ECO:0000256" key="3">
    <source>
        <dbReference type="ARBA" id="ARBA00022448"/>
    </source>
</evidence>
<evidence type="ECO:0000256" key="10">
    <source>
        <dbReference type="RuleBase" id="RU363032"/>
    </source>
</evidence>
<dbReference type="SUPFAM" id="SSF161098">
    <property type="entry name" value="MetI-like"/>
    <property type="match status" value="1"/>
</dbReference>
<feature type="transmembrane region" description="Helical" evidence="10">
    <location>
        <begin position="133"/>
        <end position="159"/>
    </location>
</feature>
<dbReference type="Pfam" id="PF00528">
    <property type="entry name" value="BPD_transp_1"/>
    <property type="match status" value="1"/>
</dbReference>
<evidence type="ECO:0000256" key="8">
    <source>
        <dbReference type="ARBA" id="ARBA00035642"/>
    </source>
</evidence>
<keyword evidence="4 10" id="KW-0812">Transmembrane</keyword>
<evidence type="ECO:0000256" key="4">
    <source>
        <dbReference type="ARBA" id="ARBA00022692"/>
    </source>
</evidence>
<dbReference type="PROSITE" id="PS50928">
    <property type="entry name" value="ABC_TM1"/>
    <property type="match status" value="1"/>
</dbReference>
<dbReference type="InterPro" id="IPR035906">
    <property type="entry name" value="MetI-like_sf"/>
</dbReference>
<evidence type="ECO:0000256" key="5">
    <source>
        <dbReference type="ARBA" id="ARBA00022970"/>
    </source>
</evidence>
<comment type="similarity">
    <text evidence="9">In the N-terminal section; belongs to the binding-protein-dependent transport system permease family.</text>
</comment>